<dbReference type="Proteomes" id="UP000184442">
    <property type="component" value="Unassembled WGS sequence"/>
</dbReference>
<keyword evidence="1" id="KW-0732">Signal</keyword>
<dbReference type="EMBL" id="FQZS01000003">
    <property type="protein sequence ID" value="SHI42573.1"/>
    <property type="molecule type" value="Genomic_DNA"/>
</dbReference>
<feature type="chain" id="PRO_5038945865" evidence="1">
    <location>
        <begin position="21"/>
        <end position="123"/>
    </location>
</feature>
<keyword evidence="3" id="KW-1185">Reference proteome</keyword>
<protein>
    <submittedName>
        <fullName evidence="2">Uncharacterized protein</fullName>
    </submittedName>
</protein>
<evidence type="ECO:0000313" key="2">
    <source>
        <dbReference type="EMBL" id="SHI42573.1"/>
    </source>
</evidence>
<organism evidence="2 3">
    <name type="scientific">Lutispora thermophila DSM 19022</name>
    <dbReference type="NCBI Taxonomy" id="1122184"/>
    <lineage>
        <taxon>Bacteria</taxon>
        <taxon>Bacillati</taxon>
        <taxon>Bacillota</taxon>
        <taxon>Clostridia</taxon>
        <taxon>Lutisporales</taxon>
        <taxon>Lutisporaceae</taxon>
        <taxon>Lutispora</taxon>
    </lineage>
</organism>
<accession>A0A1M6B274</accession>
<name>A0A1M6B274_9FIRM</name>
<evidence type="ECO:0000256" key="1">
    <source>
        <dbReference type="SAM" id="SignalP"/>
    </source>
</evidence>
<gene>
    <name evidence="2" type="ORF">SAMN02745176_00223</name>
</gene>
<evidence type="ECO:0000313" key="3">
    <source>
        <dbReference type="Proteomes" id="UP000184442"/>
    </source>
</evidence>
<reference evidence="2 3" key="1">
    <citation type="submission" date="2016-11" db="EMBL/GenBank/DDBJ databases">
        <authorList>
            <person name="Jaros S."/>
            <person name="Januszkiewicz K."/>
            <person name="Wedrychowicz H."/>
        </authorList>
    </citation>
    <scope>NUCLEOTIDE SEQUENCE [LARGE SCALE GENOMIC DNA]</scope>
    <source>
        <strain evidence="2 3">DSM 19022</strain>
    </source>
</reference>
<dbReference type="AlphaFoldDB" id="A0A1M6B274"/>
<dbReference type="RefSeq" id="WP_073023611.1">
    <property type="nucleotide sequence ID" value="NZ_FQZS01000003.1"/>
</dbReference>
<proteinExistence type="predicted"/>
<feature type="signal peptide" evidence="1">
    <location>
        <begin position="1"/>
        <end position="20"/>
    </location>
</feature>
<sequence length="123" mass="14650">MRKSLILLMLTMTISFLSSAAIFADETESTSAIQEIVPNIAISSDIISPDYMFDTVIDRIVTKYKVWKISGERDIISSKTYYKELRFQNNYELDYIETYAMDEAETEFYRIENWYEVYHYITW</sequence>